<keyword evidence="2" id="KW-1185">Reference proteome</keyword>
<dbReference type="EMBL" id="CACRXK020001370">
    <property type="protein sequence ID" value="CAB3988731.1"/>
    <property type="molecule type" value="Genomic_DNA"/>
</dbReference>
<gene>
    <name evidence="1" type="ORF">PACLA_8A066933</name>
</gene>
<organism evidence="1 2">
    <name type="scientific">Paramuricea clavata</name>
    <name type="common">Red gorgonian</name>
    <name type="synonym">Violescent sea-whip</name>
    <dbReference type="NCBI Taxonomy" id="317549"/>
    <lineage>
        <taxon>Eukaryota</taxon>
        <taxon>Metazoa</taxon>
        <taxon>Cnidaria</taxon>
        <taxon>Anthozoa</taxon>
        <taxon>Octocorallia</taxon>
        <taxon>Malacalcyonacea</taxon>
        <taxon>Plexauridae</taxon>
        <taxon>Paramuricea</taxon>
    </lineage>
</organism>
<evidence type="ECO:0000313" key="2">
    <source>
        <dbReference type="Proteomes" id="UP001152795"/>
    </source>
</evidence>
<dbReference type="OrthoDB" id="10373616at2759"/>
<name>A0A7D9DLC0_PARCT</name>
<proteinExistence type="predicted"/>
<sequence length="303" mass="34979">MGKILAFVHFLVTEMRIIWLLWYTVYSTFETITTISSISDVYSSYHVRECLYKEKITVGEIDDCMTSAYREYLAHGPQLPYEECSEECPESEIWISAPEPRNMFFFMTIWLFGFLLALLVYCIYRRPDYHTGSYIKFTQTLYASKVYKIVANCTFAISVLVILVGIYILIREEKAWTQFIVALLLMVMASRSLVLEKSNGLDINSEQFCRLEISRGNALMRVMNFFLTTNAVLLDEMEVQLMKNGLPDDVGAADEREKGCLALFTWYPLSDQSIEAFLASKNENSACEMTEVQKFESQNQPKV</sequence>
<comment type="caution">
    <text evidence="1">The sequence shown here is derived from an EMBL/GenBank/DDBJ whole genome shotgun (WGS) entry which is preliminary data.</text>
</comment>
<reference evidence="1" key="1">
    <citation type="submission" date="2020-04" db="EMBL/GenBank/DDBJ databases">
        <authorList>
            <person name="Alioto T."/>
            <person name="Alioto T."/>
            <person name="Gomez Garrido J."/>
        </authorList>
    </citation>
    <scope>NUCLEOTIDE SEQUENCE</scope>
    <source>
        <strain evidence="1">A484AB</strain>
    </source>
</reference>
<evidence type="ECO:0000313" key="1">
    <source>
        <dbReference type="EMBL" id="CAB3988731.1"/>
    </source>
</evidence>
<protein>
    <submittedName>
        <fullName evidence="1">Uncharacterized protein</fullName>
    </submittedName>
</protein>
<dbReference type="Proteomes" id="UP001152795">
    <property type="component" value="Unassembled WGS sequence"/>
</dbReference>
<dbReference type="AlphaFoldDB" id="A0A7D9DLC0"/>
<accession>A0A7D9DLC0</accession>